<dbReference type="EMBL" id="SNZR01000013">
    <property type="protein sequence ID" value="TDR90260.1"/>
    <property type="molecule type" value="Genomic_DNA"/>
</dbReference>
<dbReference type="RefSeq" id="WP_133771511.1">
    <property type="nucleotide sequence ID" value="NZ_SNZR01000013.1"/>
</dbReference>
<dbReference type="OrthoDB" id="8453616at2"/>
<dbReference type="AlphaFoldDB" id="A0A4R7BWK2"/>
<dbReference type="Proteomes" id="UP000295122">
    <property type="component" value="Unassembled WGS sequence"/>
</dbReference>
<comment type="caution">
    <text evidence="1">The sequence shown here is derived from an EMBL/GenBank/DDBJ whole genome shotgun (WGS) entry which is preliminary data.</text>
</comment>
<organism evidence="1 2">
    <name type="scientific">Enterovirga rhinocerotis</name>
    <dbReference type="NCBI Taxonomy" id="1339210"/>
    <lineage>
        <taxon>Bacteria</taxon>
        <taxon>Pseudomonadati</taxon>
        <taxon>Pseudomonadota</taxon>
        <taxon>Alphaproteobacteria</taxon>
        <taxon>Hyphomicrobiales</taxon>
        <taxon>Methylobacteriaceae</taxon>
        <taxon>Enterovirga</taxon>
    </lineage>
</organism>
<protein>
    <submittedName>
        <fullName evidence="1">Uncharacterized protein</fullName>
    </submittedName>
</protein>
<keyword evidence="2" id="KW-1185">Reference proteome</keyword>
<gene>
    <name evidence="1" type="ORF">EV668_3102</name>
</gene>
<proteinExistence type="predicted"/>
<reference evidence="1 2" key="1">
    <citation type="submission" date="2019-03" db="EMBL/GenBank/DDBJ databases">
        <title>Genomic Encyclopedia of Type Strains, Phase IV (KMG-IV): sequencing the most valuable type-strain genomes for metagenomic binning, comparative biology and taxonomic classification.</title>
        <authorList>
            <person name="Goeker M."/>
        </authorList>
    </citation>
    <scope>NUCLEOTIDE SEQUENCE [LARGE SCALE GENOMIC DNA]</scope>
    <source>
        <strain evidence="1 2">DSM 25903</strain>
    </source>
</reference>
<accession>A0A4R7BWK2</accession>
<evidence type="ECO:0000313" key="2">
    <source>
        <dbReference type="Proteomes" id="UP000295122"/>
    </source>
</evidence>
<name>A0A4R7BWK2_9HYPH</name>
<evidence type="ECO:0000313" key="1">
    <source>
        <dbReference type="EMBL" id="TDR90260.1"/>
    </source>
</evidence>
<sequence length="381" mass="42515">MTSLTYLNKLSRHLAYLFACAKQVNELDFAASLSGEFRGMQDPGWSTTITAHEVFREISSCAEQGRARSKAEIRVLLFLYCQLAEAGGVYETIKNVMGIITLKPYLLWPFHDLVKVRTAPQRIIGPNANATFRNLAKTANEIGMTELSSILEGAFRDDIRNGIYHADYVIWEDGLRLRRRNGGLATRLTFEEVNLALTKGIGFFDVLRIYVSNSISSFHPSRTIVGRLSENFPATWTVHANPASGAFSISSSSPGPETSPEFLRQEAINGQLGGKVFSVIWDITAEQPSEFIDYMLDSGFSPHEVALPKVRMAQLLEQIELDDLWDHRFEQPARRRALLLSPWGFRYLSEPVEFGSLLDIPSIELDDGIVGAPDNPDSGQP</sequence>